<gene>
    <name evidence="3" type="ORF">LSP00402_LOCUS3571</name>
</gene>
<feature type="region of interest" description="Disordered" evidence="1">
    <location>
        <begin position="302"/>
        <end position="327"/>
    </location>
</feature>
<feature type="compositionally biased region" description="Basic and acidic residues" evidence="1">
    <location>
        <begin position="313"/>
        <end position="326"/>
    </location>
</feature>
<evidence type="ECO:0000256" key="2">
    <source>
        <dbReference type="SAM" id="Phobius"/>
    </source>
</evidence>
<keyword evidence="2" id="KW-0812">Transmembrane</keyword>
<protein>
    <submittedName>
        <fullName evidence="3">Uncharacterized protein</fullName>
    </submittedName>
</protein>
<proteinExistence type="predicted"/>
<evidence type="ECO:0000256" key="1">
    <source>
        <dbReference type="SAM" id="MobiDB-lite"/>
    </source>
</evidence>
<feature type="transmembrane region" description="Helical" evidence="2">
    <location>
        <begin position="153"/>
        <end position="180"/>
    </location>
</feature>
<name>A0A7S2TI30_9EUKA</name>
<feature type="transmembrane region" description="Helical" evidence="2">
    <location>
        <begin position="55"/>
        <end position="78"/>
    </location>
</feature>
<reference evidence="3" key="1">
    <citation type="submission" date="2021-01" db="EMBL/GenBank/DDBJ databases">
        <authorList>
            <person name="Corre E."/>
            <person name="Pelletier E."/>
            <person name="Niang G."/>
            <person name="Scheremetjew M."/>
            <person name="Finn R."/>
            <person name="Kale V."/>
            <person name="Holt S."/>
            <person name="Cochrane G."/>
            <person name="Meng A."/>
            <person name="Brown T."/>
            <person name="Cohen L."/>
        </authorList>
    </citation>
    <scope>NUCLEOTIDE SEQUENCE</scope>
    <source>
        <strain evidence="3">CCMP622</strain>
    </source>
</reference>
<keyword evidence="2" id="KW-1133">Transmembrane helix</keyword>
<feature type="transmembrane region" description="Helical" evidence="2">
    <location>
        <begin position="267"/>
        <end position="286"/>
    </location>
</feature>
<feature type="transmembrane region" description="Helical" evidence="2">
    <location>
        <begin position="12"/>
        <end position="35"/>
    </location>
</feature>
<dbReference type="AlphaFoldDB" id="A0A7S2TI30"/>
<organism evidence="3">
    <name type="scientific">Lotharella oceanica</name>
    <dbReference type="NCBI Taxonomy" id="641309"/>
    <lineage>
        <taxon>Eukaryota</taxon>
        <taxon>Sar</taxon>
        <taxon>Rhizaria</taxon>
        <taxon>Cercozoa</taxon>
        <taxon>Chlorarachniophyceae</taxon>
        <taxon>Lotharella</taxon>
    </lineage>
</organism>
<accession>A0A7S2TI30</accession>
<evidence type="ECO:0000313" key="3">
    <source>
        <dbReference type="EMBL" id="CAD9751154.1"/>
    </source>
</evidence>
<keyword evidence="2" id="KW-0472">Membrane</keyword>
<dbReference type="EMBL" id="HBHP01005740">
    <property type="protein sequence ID" value="CAD9751154.1"/>
    <property type="molecule type" value="Transcribed_RNA"/>
</dbReference>
<sequence>MVSFLDRLTQCTLGVTIAGLPLGALIGAVLATAALELNVQGLVTFDAGLNAFDVSISGYIAAITVIYVYVLVIDWLIVTHGISTYWRKLQNDGRRCPSCQDTCQRMYPCAHCYDHAGGAGSCCAGVCGSVYARCILWCGCCLGATFYACVGTVLLWLGFFVILLQIVASVTIGIIFLGILSTCPEATKFVSEHLDLANRTAQEIRNFFHTSGVKVGLEAVARPPVSIDLVAAVERFLAEAGDNASDFEQALNEFCAHFDGDLLDGCLLIATGALVAIVAQVIVMIYQSKYLTMWWYETNPQPRARASSEEEEGAKKESNLDGKDSIPHVGVVVGTKRPPAGNVELVGVPILPSEGPHQAPFPS</sequence>